<dbReference type="GO" id="GO:0005882">
    <property type="term" value="C:intermediate filament"/>
    <property type="evidence" value="ECO:0007669"/>
    <property type="project" value="UniProtKB-KW"/>
</dbReference>
<dbReference type="SUPFAM" id="SSF64593">
    <property type="entry name" value="Intermediate filament protein, coiled coil region"/>
    <property type="match status" value="1"/>
</dbReference>
<dbReference type="Gene3D" id="1.20.5.170">
    <property type="match status" value="1"/>
</dbReference>
<dbReference type="GO" id="GO:0031507">
    <property type="term" value="P:heterochromatin formation"/>
    <property type="evidence" value="ECO:0007669"/>
    <property type="project" value="TreeGrafter"/>
</dbReference>
<dbReference type="GO" id="GO:0051664">
    <property type="term" value="P:nuclear pore localization"/>
    <property type="evidence" value="ECO:0007669"/>
    <property type="project" value="TreeGrafter"/>
</dbReference>
<dbReference type="GO" id="GO:0007097">
    <property type="term" value="P:nuclear migration"/>
    <property type="evidence" value="ECO:0007669"/>
    <property type="project" value="TreeGrafter"/>
</dbReference>
<dbReference type="OMA" id="QPCVSER"/>
<dbReference type="GO" id="GO:0005200">
    <property type="term" value="F:structural constituent of cytoskeleton"/>
    <property type="evidence" value="ECO:0007669"/>
    <property type="project" value="TreeGrafter"/>
</dbReference>
<reference evidence="5 6" key="1">
    <citation type="journal article" date="2018" name="Nat. Ecol. Evol.">
        <title>Shark genomes provide insights into elasmobranch evolution and the origin of vertebrates.</title>
        <authorList>
            <person name="Hara Y"/>
            <person name="Yamaguchi K"/>
            <person name="Onimaru K"/>
            <person name="Kadota M"/>
            <person name="Koyanagi M"/>
            <person name="Keeley SD"/>
            <person name="Tatsumi K"/>
            <person name="Tanaka K"/>
            <person name="Motone F"/>
            <person name="Kageyama Y"/>
            <person name="Nozu R"/>
            <person name="Adachi N"/>
            <person name="Nishimura O"/>
            <person name="Nakagawa R"/>
            <person name="Tanegashima C"/>
            <person name="Kiyatake I"/>
            <person name="Matsumoto R"/>
            <person name="Murakumo K"/>
            <person name="Nishida K"/>
            <person name="Terakita A"/>
            <person name="Kuratani S"/>
            <person name="Sato K"/>
            <person name="Hyodo S Kuraku.S."/>
        </authorList>
    </citation>
    <scope>NUCLEOTIDE SEQUENCE [LARGE SCALE GENOMIC DNA]</scope>
</reference>
<dbReference type="GO" id="GO:0006998">
    <property type="term" value="P:nuclear envelope organization"/>
    <property type="evidence" value="ECO:0007669"/>
    <property type="project" value="TreeGrafter"/>
</dbReference>
<dbReference type="InterPro" id="IPR001322">
    <property type="entry name" value="Lamin_tail_dom"/>
</dbReference>
<keyword evidence="1" id="KW-0403">Intermediate filament</keyword>
<proteinExistence type="predicted"/>
<dbReference type="AlphaFoldDB" id="A0A401PR98"/>
<dbReference type="InterPro" id="IPR036415">
    <property type="entry name" value="Lamin_tail_dom_sf"/>
</dbReference>
<gene>
    <name evidence="5" type="ORF">scyTo_0016453</name>
</gene>
<evidence type="ECO:0000313" key="6">
    <source>
        <dbReference type="Proteomes" id="UP000288216"/>
    </source>
</evidence>
<evidence type="ECO:0000313" key="5">
    <source>
        <dbReference type="EMBL" id="GCB75640.1"/>
    </source>
</evidence>
<dbReference type="SUPFAM" id="SSF74853">
    <property type="entry name" value="Lamin A/C globular tail domain"/>
    <property type="match status" value="1"/>
</dbReference>
<dbReference type="PROSITE" id="PS51841">
    <property type="entry name" value="LTD"/>
    <property type="match status" value="1"/>
</dbReference>
<accession>A0A401PR98</accession>
<feature type="non-terminal residue" evidence="5">
    <location>
        <position position="1"/>
    </location>
</feature>
<dbReference type="Pfam" id="PF00932">
    <property type="entry name" value="LTD"/>
    <property type="match status" value="1"/>
</dbReference>
<dbReference type="InterPro" id="IPR039008">
    <property type="entry name" value="IF_rod_dom"/>
</dbReference>
<dbReference type="EMBL" id="BFAA01009944">
    <property type="protein sequence ID" value="GCB75640.1"/>
    <property type="molecule type" value="Genomic_DNA"/>
</dbReference>
<organism evidence="5 6">
    <name type="scientific">Scyliorhinus torazame</name>
    <name type="common">Cloudy catshark</name>
    <name type="synonym">Catulus torazame</name>
    <dbReference type="NCBI Taxonomy" id="75743"/>
    <lineage>
        <taxon>Eukaryota</taxon>
        <taxon>Metazoa</taxon>
        <taxon>Chordata</taxon>
        <taxon>Craniata</taxon>
        <taxon>Vertebrata</taxon>
        <taxon>Chondrichthyes</taxon>
        <taxon>Elasmobranchii</taxon>
        <taxon>Galeomorphii</taxon>
        <taxon>Galeoidea</taxon>
        <taxon>Carcharhiniformes</taxon>
        <taxon>Scyliorhinidae</taxon>
        <taxon>Scyliorhinus</taxon>
    </lineage>
</organism>
<dbReference type="PANTHER" id="PTHR45721">
    <property type="entry name" value="LAMIN DM0-RELATED"/>
    <property type="match status" value="1"/>
</dbReference>
<dbReference type="STRING" id="75743.A0A401PR98"/>
<dbReference type="Pfam" id="PF00038">
    <property type="entry name" value="Filament"/>
    <property type="match status" value="1"/>
</dbReference>
<name>A0A401PR98_SCYTO</name>
<dbReference type="PROSITE" id="PS51842">
    <property type="entry name" value="IF_ROD_2"/>
    <property type="match status" value="1"/>
</dbReference>
<evidence type="ECO:0000256" key="1">
    <source>
        <dbReference type="ARBA" id="ARBA00022754"/>
    </source>
</evidence>
<protein>
    <recommendedName>
        <fullName evidence="7">LTD domain-containing protein</fullName>
    </recommendedName>
</protein>
<evidence type="ECO:0000259" key="3">
    <source>
        <dbReference type="PROSITE" id="PS51841"/>
    </source>
</evidence>
<sequence>NSILQSKVQDLQAKLDHEKAVSQQQIMNKDQQVTEIHDKMQIQLKEHEELLGVKLALDMELKAYRKMLEGEEQRLDLTPSPASRILARPSIGVAPVRRKKRMLSEADIASCPYETREHMFSLGEIILEEIDDEGKFVKLKNISDKDQLLSGWTIRRKFEELPRITYKFPARFILKPRQTATIWASSANDFQNAPVDLVWKGQKSWGSGDGMQVILLNASGEEMATRTVKLPGILGRFSRQED</sequence>
<dbReference type="Gene3D" id="2.60.40.1260">
    <property type="entry name" value="Lamin Tail domain"/>
    <property type="match status" value="1"/>
</dbReference>
<feature type="domain" description="IF rod" evidence="4">
    <location>
        <begin position="1"/>
        <end position="75"/>
    </location>
</feature>
<dbReference type="GO" id="GO:0090435">
    <property type="term" value="P:protein localization to nuclear envelope"/>
    <property type="evidence" value="ECO:0007669"/>
    <property type="project" value="TreeGrafter"/>
</dbReference>
<evidence type="ECO:0000259" key="4">
    <source>
        <dbReference type="PROSITE" id="PS51842"/>
    </source>
</evidence>
<keyword evidence="6" id="KW-1185">Reference proteome</keyword>
<keyword evidence="2" id="KW-0175">Coiled coil</keyword>
<dbReference type="GO" id="GO:0005652">
    <property type="term" value="C:nuclear lamina"/>
    <property type="evidence" value="ECO:0007669"/>
    <property type="project" value="TreeGrafter"/>
</dbReference>
<evidence type="ECO:0000256" key="2">
    <source>
        <dbReference type="ARBA" id="ARBA00023054"/>
    </source>
</evidence>
<dbReference type="Proteomes" id="UP000288216">
    <property type="component" value="Unassembled WGS sequence"/>
</dbReference>
<evidence type="ECO:0008006" key="7">
    <source>
        <dbReference type="Google" id="ProtNLM"/>
    </source>
</evidence>
<dbReference type="OrthoDB" id="102442at2759"/>
<comment type="caution">
    <text evidence="5">The sequence shown here is derived from an EMBL/GenBank/DDBJ whole genome shotgun (WGS) entry which is preliminary data.</text>
</comment>
<feature type="domain" description="LTD" evidence="3">
    <location>
        <begin position="113"/>
        <end position="230"/>
    </location>
</feature>
<dbReference type="PANTHER" id="PTHR45721:SF16">
    <property type="entry name" value="LAMIN-L(III)"/>
    <property type="match status" value="1"/>
</dbReference>